<evidence type="ECO:0000313" key="2">
    <source>
        <dbReference type="EMBL" id="ACV79057.1"/>
    </source>
</evidence>
<evidence type="ECO:0000313" key="3">
    <source>
        <dbReference type="Proteomes" id="UP000002218"/>
    </source>
</evidence>
<proteinExistence type="predicted"/>
<sequence>MNQNRVPAGVRSGGQFAADERTVPALSLGVAHDDATDPHPDGESGASEIRREFGSDGQLLGETNLVLGVAADWPDGTPAAVRYHPDGSIESWRRADASERTYFPPGGALSHVDPRDGSHVVTAGDDGGRWIRRGVVARRESWVVPPVGPNGTWQANVPRFEELRDGPGGEPAVSYVRPDGSVSSATRYAGGGWTHTVDYFPDGQVAVVFSNSENPVVRGFPARDPVWKDIGMDGEQWQGIQPNDALHFADAGVTPEEAQTWSRDRTGMDAPTALKWRRQGYSPDRAAAEMAARRASSGRVSRS</sequence>
<accession>C8X8K2</accession>
<feature type="compositionally biased region" description="Low complexity" evidence="1">
    <location>
        <begin position="288"/>
        <end position="303"/>
    </location>
</feature>
<dbReference type="SUPFAM" id="SSF101898">
    <property type="entry name" value="NHL repeat"/>
    <property type="match status" value="1"/>
</dbReference>
<gene>
    <name evidence="2" type="ordered locus">Namu_2711</name>
</gene>
<protein>
    <submittedName>
        <fullName evidence="2">Uncharacterized protein</fullName>
    </submittedName>
</protein>
<dbReference type="KEGG" id="nml:Namu_2711"/>
<dbReference type="EMBL" id="CP001737">
    <property type="protein sequence ID" value="ACV79057.1"/>
    <property type="molecule type" value="Genomic_DNA"/>
</dbReference>
<organism evidence="2 3">
    <name type="scientific">Nakamurella multipartita (strain ATCC 700099 / DSM 44233 / CIP 104796 / JCM 9543 / NBRC 105858 / Y-104)</name>
    <name type="common">Microsphaera multipartita</name>
    <dbReference type="NCBI Taxonomy" id="479431"/>
    <lineage>
        <taxon>Bacteria</taxon>
        <taxon>Bacillati</taxon>
        <taxon>Actinomycetota</taxon>
        <taxon>Actinomycetes</taxon>
        <taxon>Nakamurellales</taxon>
        <taxon>Nakamurellaceae</taxon>
        <taxon>Nakamurella</taxon>
    </lineage>
</organism>
<feature type="region of interest" description="Disordered" evidence="1">
    <location>
        <begin position="1"/>
        <end position="48"/>
    </location>
</feature>
<dbReference type="HOGENOM" id="CLU_917738_0_0_11"/>
<dbReference type="AlphaFoldDB" id="C8X8K2"/>
<reference evidence="2 3" key="2">
    <citation type="journal article" date="2010" name="Stand. Genomic Sci.">
        <title>Complete genome sequence of Nakamurella multipartita type strain (Y-104).</title>
        <authorList>
            <person name="Tice H."/>
            <person name="Mayilraj S."/>
            <person name="Sims D."/>
            <person name="Lapidus A."/>
            <person name="Nolan M."/>
            <person name="Lucas S."/>
            <person name="Glavina Del Rio T."/>
            <person name="Copeland A."/>
            <person name="Cheng J.F."/>
            <person name="Meincke L."/>
            <person name="Bruce D."/>
            <person name="Goodwin L."/>
            <person name="Pitluck S."/>
            <person name="Ivanova N."/>
            <person name="Mavromatis K."/>
            <person name="Ovchinnikova G."/>
            <person name="Pati A."/>
            <person name="Chen A."/>
            <person name="Palaniappan K."/>
            <person name="Land M."/>
            <person name="Hauser L."/>
            <person name="Chang Y.J."/>
            <person name="Jeffries C.D."/>
            <person name="Detter J.C."/>
            <person name="Brettin T."/>
            <person name="Rohde M."/>
            <person name="Goker M."/>
            <person name="Bristow J."/>
            <person name="Eisen J.A."/>
            <person name="Markowitz V."/>
            <person name="Hugenholtz P."/>
            <person name="Kyrpides N.C."/>
            <person name="Klenk H.P."/>
            <person name="Chen F."/>
        </authorList>
    </citation>
    <scope>NUCLEOTIDE SEQUENCE [LARGE SCALE GENOMIC DNA]</scope>
    <source>
        <strain evidence="3">ATCC 700099 / DSM 44233 / CIP 104796 / JCM 9543 / NBRC 105858 / Y-104</strain>
    </source>
</reference>
<reference evidence="3" key="1">
    <citation type="submission" date="2009-09" db="EMBL/GenBank/DDBJ databases">
        <title>The complete genome of Nakamurella multipartita DSM 44233.</title>
        <authorList>
            <consortium name="US DOE Joint Genome Institute (JGI-PGF)"/>
            <person name="Lucas S."/>
            <person name="Copeland A."/>
            <person name="Lapidus A."/>
            <person name="Glavina del Rio T."/>
            <person name="Dalin E."/>
            <person name="Tice H."/>
            <person name="Bruce D."/>
            <person name="Goodwin L."/>
            <person name="Pitluck S."/>
            <person name="Kyrpides N."/>
            <person name="Mavromatis K."/>
            <person name="Ivanova N."/>
            <person name="Ovchinnikova G."/>
            <person name="Sims D."/>
            <person name="Meincke L."/>
            <person name="Brettin T."/>
            <person name="Detter J.C."/>
            <person name="Han C."/>
            <person name="Larimer F."/>
            <person name="Land M."/>
            <person name="Hauser L."/>
            <person name="Markowitz V."/>
            <person name="Cheng J.-F."/>
            <person name="Hugenholtz P."/>
            <person name="Woyke T."/>
            <person name="Wu D."/>
            <person name="Klenk H.-P."/>
            <person name="Eisen J.A."/>
        </authorList>
    </citation>
    <scope>NUCLEOTIDE SEQUENCE [LARGE SCALE GENOMIC DNA]</scope>
    <source>
        <strain evidence="3">ATCC 700099 / DSM 44233 / CIP 104796 / JCM 9543 / NBRC 105858 / Y-104</strain>
    </source>
</reference>
<evidence type="ECO:0000256" key="1">
    <source>
        <dbReference type="SAM" id="MobiDB-lite"/>
    </source>
</evidence>
<keyword evidence="3" id="KW-1185">Reference proteome</keyword>
<dbReference type="Proteomes" id="UP000002218">
    <property type="component" value="Chromosome"/>
</dbReference>
<feature type="compositionally biased region" description="Basic and acidic residues" evidence="1">
    <location>
        <begin position="31"/>
        <end position="48"/>
    </location>
</feature>
<feature type="region of interest" description="Disordered" evidence="1">
    <location>
        <begin position="255"/>
        <end position="303"/>
    </location>
</feature>
<name>C8X8K2_NAKMY</name>
<dbReference type="InParanoid" id="C8X8K2"/>